<dbReference type="PANTHER" id="PTHR47936">
    <property type="entry name" value="PPR_LONG DOMAIN-CONTAINING PROTEIN"/>
    <property type="match status" value="1"/>
</dbReference>
<dbReference type="InterPro" id="IPR002885">
    <property type="entry name" value="PPR_rpt"/>
</dbReference>
<evidence type="ECO:0000256" key="3">
    <source>
        <dbReference type="PROSITE-ProRule" id="PRU00708"/>
    </source>
</evidence>
<evidence type="ECO:0000313" key="4">
    <source>
        <dbReference type="EMBL" id="CAJ1952433.1"/>
    </source>
</evidence>
<protein>
    <recommendedName>
        <fullName evidence="6">Pentatricopeptide repeat-containing protein</fullName>
    </recommendedName>
</protein>
<organism evidence="4 5">
    <name type="scientific">Sphenostylis stenocarpa</name>
    <dbReference type="NCBI Taxonomy" id="92480"/>
    <lineage>
        <taxon>Eukaryota</taxon>
        <taxon>Viridiplantae</taxon>
        <taxon>Streptophyta</taxon>
        <taxon>Embryophyta</taxon>
        <taxon>Tracheophyta</taxon>
        <taxon>Spermatophyta</taxon>
        <taxon>Magnoliopsida</taxon>
        <taxon>eudicotyledons</taxon>
        <taxon>Gunneridae</taxon>
        <taxon>Pentapetalae</taxon>
        <taxon>rosids</taxon>
        <taxon>fabids</taxon>
        <taxon>Fabales</taxon>
        <taxon>Fabaceae</taxon>
        <taxon>Papilionoideae</taxon>
        <taxon>50 kb inversion clade</taxon>
        <taxon>NPAAA clade</taxon>
        <taxon>indigoferoid/millettioid clade</taxon>
        <taxon>Phaseoleae</taxon>
        <taxon>Sphenostylis</taxon>
    </lineage>
</organism>
<dbReference type="Proteomes" id="UP001189624">
    <property type="component" value="Chromosome 4"/>
</dbReference>
<sequence length="345" mass="38666">MSFLRKPPNQTLKSLSTLRRRFETTLSVKPFPDDPTAAYYDDLATAAASSGDYSALRDVLNKRIQDGFFNTKQTFSFITHSNFSPSLIDRLVETLSHLNEGVTRRNALELLVTRLCKLRRPKEALRVIESLARGGVCAPTACTFYPVLSLLTREKSLEDARRVVDLMAELGIGLDLMGHNFFLTAYCFTGDFDAAGGVLRRMEKEGVAADARTFDALVLGACRAGKVEGAMVLLRRMVDDGVHMLYSTHMHVIGTLLKMKCYEHAMSYVRSFVGKDKFLDAELLGCLASKFVNLKKGKEAMSILVEMKQRGVPMGYKLKEFYEMNVERENGARIDDVVVEGRKEM</sequence>
<dbReference type="InterPro" id="IPR011990">
    <property type="entry name" value="TPR-like_helical_dom_sf"/>
</dbReference>
<keyword evidence="5" id="KW-1185">Reference proteome</keyword>
<evidence type="ECO:0008006" key="6">
    <source>
        <dbReference type="Google" id="ProtNLM"/>
    </source>
</evidence>
<reference evidence="4" key="1">
    <citation type="submission" date="2023-10" db="EMBL/GenBank/DDBJ databases">
        <authorList>
            <person name="Domelevo Entfellner J.-B."/>
        </authorList>
    </citation>
    <scope>NUCLEOTIDE SEQUENCE</scope>
</reference>
<dbReference type="Gene3D" id="1.25.40.10">
    <property type="entry name" value="Tetratricopeptide repeat domain"/>
    <property type="match status" value="1"/>
</dbReference>
<dbReference type="EMBL" id="OY731401">
    <property type="protein sequence ID" value="CAJ1952433.1"/>
    <property type="molecule type" value="Genomic_DNA"/>
</dbReference>
<dbReference type="AlphaFoldDB" id="A0AA86VYJ7"/>
<feature type="repeat" description="PPR" evidence="3">
    <location>
        <begin position="175"/>
        <end position="209"/>
    </location>
</feature>
<comment type="similarity">
    <text evidence="1">Belongs to the PPR family. P subfamily.</text>
</comment>
<dbReference type="NCBIfam" id="TIGR00756">
    <property type="entry name" value="PPR"/>
    <property type="match status" value="1"/>
</dbReference>
<gene>
    <name evidence="4" type="ORF">AYBTSS11_LOCUS15293</name>
</gene>
<evidence type="ECO:0000256" key="1">
    <source>
        <dbReference type="ARBA" id="ARBA00007626"/>
    </source>
</evidence>
<dbReference type="Gramene" id="rna-AYBTSS11_LOCUS15293">
    <property type="protein sequence ID" value="CAJ1952433.1"/>
    <property type="gene ID" value="gene-AYBTSS11_LOCUS15293"/>
</dbReference>
<dbReference type="PROSITE" id="PS51375">
    <property type="entry name" value="PPR"/>
    <property type="match status" value="2"/>
</dbReference>
<dbReference type="Pfam" id="PF01535">
    <property type="entry name" value="PPR"/>
    <property type="match status" value="1"/>
</dbReference>
<proteinExistence type="inferred from homology"/>
<accession>A0AA86VYJ7</accession>
<evidence type="ECO:0000313" key="5">
    <source>
        <dbReference type="Proteomes" id="UP001189624"/>
    </source>
</evidence>
<evidence type="ECO:0000256" key="2">
    <source>
        <dbReference type="ARBA" id="ARBA00022737"/>
    </source>
</evidence>
<feature type="repeat" description="PPR" evidence="3">
    <location>
        <begin position="210"/>
        <end position="244"/>
    </location>
</feature>
<name>A0AA86VYJ7_9FABA</name>
<dbReference type="PANTHER" id="PTHR47936:SF3">
    <property type="entry name" value="PENTACOTRIPEPTIDE-REPEAT REGION OF PRORP DOMAIN-CONTAINING PROTEIN"/>
    <property type="match status" value="1"/>
</dbReference>
<dbReference type="Pfam" id="PF12854">
    <property type="entry name" value="PPR_1"/>
    <property type="match status" value="1"/>
</dbReference>
<keyword evidence="2" id="KW-0677">Repeat</keyword>